<dbReference type="InterPro" id="IPR006684">
    <property type="entry name" value="YbgC/YbaW"/>
</dbReference>
<keyword evidence="2" id="KW-0378">Hydrolase</keyword>
<reference evidence="4 5" key="1">
    <citation type="journal article" date="2005" name="Nucleic Acids Res.">
        <title>Genomic blueprint of Hahella chejuensis, a marine microbe producing an algicidal agent.</title>
        <authorList>
            <person name="Jeong H."/>
            <person name="Yim J.H."/>
            <person name="Lee C."/>
            <person name="Choi S.-H."/>
            <person name="Park Y.K."/>
            <person name="Yoon S.H."/>
            <person name="Hur C.-G."/>
            <person name="Kang H.-Y."/>
            <person name="Kim D."/>
            <person name="Lee H.H."/>
            <person name="Park K.H."/>
            <person name="Park S.-H."/>
            <person name="Park H.-S."/>
            <person name="Lee H.K."/>
            <person name="Oh T.K."/>
            <person name="Kim J.F."/>
        </authorList>
    </citation>
    <scope>NUCLEOTIDE SEQUENCE [LARGE SCALE GENOMIC DNA]</scope>
    <source>
        <strain evidence="4 5">KCTC 2396</strain>
    </source>
</reference>
<dbReference type="Gene3D" id="3.10.129.10">
    <property type="entry name" value="Hotdog Thioesterase"/>
    <property type="match status" value="1"/>
</dbReference>
<dbReference type="NCBIfam" id="TIGR00051">
    <property type="entry name" value="YbgC/FadM family acyl-CoA thioesterase"/>
    <property type="match status" value="1"/>
</dbReference>
<dbReference type="AlphaFoldDB" id="Q2SCL4"/>
<dbReference type="FunFam" id="3.10.129.10:FF:000004">
    <property type="entry name" value="Tol-pal system-associated acyl-CoA thioesterase"/>
    <property type="match status" value="1"/>
</dbReference>
<gene>
    <name evidence="4" type="ordered locus">HCH_04920</name>
</gene>
<dbReference type="HOGENOM" id="CLU_101141_7_1_6"/>
<feature type="domain" description="Thioesterase" evidence="3">
    <location>
        <begin position="20"/>
        <end position="102"/>
    </location>
</feature>
<dbReference type="InterPro" id="IPR014166">
    <property type="entry name" value="Tol-Pal_acyl-CoA_thioesterase"/>
</dbReference>
<evidence type="ECO:0000313" key="5">
    <source>
        <dbReference type="Proteomes" id="UP000000238"/>
    </source>
</evidence>
<dbReference type="InterPro" id="IPR029069">
    <property type="entry name" value="HotDog_dom_sf"/>
</dbReference>
<sequence>MTSGSFVWPVRVYIEDTDAGGIVFYANYLRFMERARTEFIRSLGFPRLETVDLDAQFVVHSLALQYHSPARLDDEVAVSANIVKLGRTYMEFEQNITRGDKAELLVSGRVKVACIDKVSFKPRSIPGNLASALQTGINV</sequence>
<evidence type="ECO:0000313" key="4">
    <source>
        <dbReference type="EMBL" id="ABC31610.1"/>
    </source>
</evidence>
<comment type="similarity">
    <text evidence="1">Belongs to the 4-hydroxybenzoyl-CoA thioesterase family.</text>
</comment>
<dbReference type="KEGG" id="hch:HCH_04920"/>
<proteinExistence type="inferred from homology"/>
<dbReference type="OrthoDB" id="9808429at2"/>
<organism evidence="4 5">
    <name type="scientific">Hahella chejuensis (strain KCTC 2396)</name>
    <dbReference type="NCBI Taxonomy" id="349521"/>
    <lineage>
        <taxon>Bacteria</taxon>
        <taxon>Pseudomonadati</taxon>
        <taxon>Pseudomonadota</taxon>
        <taxon>Gammaproteobacteria</taxon>
        <taxon>Oceanospirillales</taxon>
        <taxon>Hahellaceae</taxon>
        <taxon>Hahella</taxon>
    </lineage>
</organism>
<name>Q2SCL4_HAHCH</name>
<evidence type="ECO:0000259" key="3">
    <source>
        <dbReference type="Pfam" id="PF03061"/>
    </source>
</evidence>
<evidence type="ECO:0000256" key="1">
    <source>
        <dbReference type="ARBA" id="ARBA00005953"/>
    </source>
</evidence>
<dbReference type="STRING" id="349521.HCH_04920"/>
<dbReference type="PANTHER" id="PTHR31793:SF37">
    <property type="entry name" value="ACYL-COA THIOESTER HYDROLASE YBGC"/>
    <property type="match status" value="1"/>
</dbReference>
<dbReference type="RefSeq" id="WP_011398675.1">
    <property type="nucleotide sequence ID" value="NC_007645.1"/>
</dbReference>
<dbReference type="InterPro" id="IPR006683">
    <property type="entry name" value="Thioestr_dom"/>
</dbReference>
<dbReference type="CDD" id="cd00586">
    <property type="entry name" value="4HBT"/>
    <property type="match status" value="1"/>
</dbReference>
<evidence type="ECO:0000256" key="2">
    <source>
        <dbReference type="ARBA" id="ARBA00022801"/>
    </source>
</evidence>
<dbReference type="SUPFAM" id="SSF54637">
    <property type="entry name" value="Thioesterase/thiol ester dehydrase-isomerase"/>
    <property type="match status" value="1"/>
</dbReference>
<accession>Q2SCL4</accession>
<dbReference type="InterPro" id="IPR050563">
    <property type="entry name" value="4-hydroxybenzoyl-CoA_TE"/>
</dbReference>
<dbReference type="PANTHER" id="PTHR31793">
    <property type="entry name" value="4-HYDROXYBENZOYL-COA THIOESTERASE FAMILY MEMBER"/>
    <property type="match status" value="1"/>
</dbReference>
<protein>
    <submittedName>
        <fullName evidence="4">Predicted thioesterase</fullName>
    </submittedName>
</protein>
<dbReference type="NCBIfam" id="TIGR02799">
    <property type="entry name" value="thio_ybgC"/>
    <property type="match status" value="1"/>
</dbReference>
<dbReference type="GO" id="GO:0047617">
    <property type="term" value="F:fatty acyl-CoA hydrolase activity"/>
    <property type="evidence" value="ECO:0007669"/>
    <property type="project" value="TreeGrafter"/>
</dbReference>
<dbReference type="Pfam" id="PF03061">
    <property type="entry name" value="4HBT"/>
    <property type="match status" value="1"/>
</dbReference>
<dbReference type="EMBL" id="CP000155">
    <property type="protein sequence ID" value="ABC31610.1"/>
    <property type="molecule type" value="Genomic_DNA"/>
</dbReference>
<dbReference type="eggNOG" id="COG0824">
    <property type="taxonomic scope" value="Bacteria"/>
</dbReference>
<dbReference type="PIRSF" id="PIRSF003230">
    <property type="entry name" value="YbgC"/>
    <property type="match status" value="1"/>
</dbReference>
<dbReference type="Proteomes" id="UP000000238">
    <property type="component" value="Chromosome"/>
</dbReference>
<keyword evidence="5" id="KW-1185">Reference proteome</keyword>